<dbReference type="EMBL" id="MLJW01001093">
    <property type="protein sequence ID" value="OIQ80208.1"/>
    <property type="molecule type" value="Genomic_DNA"/>
</dbReference>
<protein>
    <submittedName>
        <fullName evidence="1">Uncharacterized protein</fullName>
    </submittedName>
</protein>
<accession>A0A1J5Q9Y9</accession>
<gene>
    <name evidence="1" type="ORF">GALL_380430</name>
</gene>
<comment type="caution">
    <text evidence="1">The sequence shown here is derived from an EMBL/GenBank/DDBJ whole genome shotgun (WGS) entry which is preliminary data.</text>
</comment>
<evidence type="ECO:0000313" key="1">
    <source>
        <dbReference type="EMBL" id="OIQ80208.1"/>
    </source>
</evidence>
<proteinExistence type="predicted"/>
<reference evidence="1" key="1">
    <citation type="submission" date="2016-10" db="EMBL/GenBank/DDBJ databases">
        <title>Sequence of Gallionella enrichment culture.</title>
        <authorList>
            <person name="Poehlein A."/>
            <person name="Muehling M."/>
            <person name="Daniel R."/>
        </authorList>
    </citation>
    <scope>NUCLEOTIDE SEQUENCE</scope>
</reference>
<sequence length="116" mass="12135">MTDAIVVGHPLIKEEKLMRQLAKHELILVHGGLMPQDPTAQRNQGANPYTTTATCYPLVTGAAQIGGTIGAIGTVLATRNPAYAMVGFDTGASVAGVAVGFACETYMNAHSNQNQH</sequence>
<dbReference type="AlphaFoldDB" id="A0A1J5Q9Y9"/>
<organism evidence="1">
    <name type="scientific">mine drainage metagenome</name>
    <dbReference type="NCBI Taxonomy" id="410659"/>
    <lineage>
        <taxon>unclassified sequences</taxon>
        <taxon>metagenomes</taxon>
        <taxon>ecological metagenomes</taxon>
    </lineage>
</organism>
<name>A0A1J5Q9Y9_9ZZZZ</name>